<evidence type="ECO:0000256" key="1">
    <source>
        <dbReference type="SAM" id="MobiDB-lite"/>
    </source>
</evidence>
<reference evidence="2 3" key="1">
    <citation type="submission" date="2018-06" db="EMBL/GenBank/DDBJ databases">
        <title>Complete Genomes of Monosporascus.</title>
        <authorList>
            <person name="Robinson A.J."/>
            <person name="Natvig D.O."/>
        </authorList>
    </citation>
    <scope>NUCLEOTIDE SEQUENCE [LARGE SCALE GENOMIC DNA]</scope>
    <source>
        <strain evidence="2 3">CBS 609.92</strain>
    </source>
</reference>
<dbReference type="Proteomes" id="UP000294003">
    <property type="component" value="Unassembled WGS sequence"/>
</dbReference>
<accession>A0ABY0HJS7</accession>
<feature type="compositionally biased region" description="Basic and acidic residues" evidence="1">
    <location>
        <begin position="255"/>
        <end position="265"/>
    </location>
</feature>
<protein>
    <submittedName>
        <fullName evidence="2">Uncharacterized protein</fullName>
    </submittedName>
</protein>
<keyword evidence="3" id="KW-1185">Reference proteome</keyword>
<dbReference type="EMBL" id="QJNS01000005">
    <property type="protein sequence ID" value="RYO95098.1"/>
    <property type="molecule type" value="Genomic_DNA"/>
</dbReference>
<organism evidence="2 3">
    <name type="scientific">Monosporascus cannonballus</name>
    <dbReference type="NCBI Taxonomy" id="155416"/>
    <lineage>
        <taxon>Eukaryota</taxon>
        <taxon>Fungi</taxon>
        <taxon>Dikarya</taxon>
        <taxon>Ascomycota</taxon>
        <taxon>Pezizomycotina</taxon>
        <taxon>Sordariomycetes</taxon>
        <taxon>Xylariomycetidae</taxon>
        <taxon>Xylariales</taxon>
        <taxon>Xylariales incertae sedis</taxon>
        <taxon>Monosporascus</taxon>
    </lineage>
</organism>
<feature type="compositionally biased region" description="Gly residues" evidence="1">
    <location>
        <begin position="360"/>
        <end position="370"/>
    </location>
</feature>
<gene>
    <name evidence="2" type="ORF">DL762_000291</name>
</gene>
<feature type="compositionally biased region" description="Polar residues" evidence="1">
    <location>
        <begin position="296"/>
        <end position="306"/>
    </location>
</feature>
<sequence>MSITTRTTTTTTTSPLSSSLLSSSPSRPSRPSAASSSHSESLIHALSQNPRLGVHPLRWSQEHLVHLDCHFITDSHPPNDTDHAGTLQDLGSTLFDSTVSISAKQKKVVWAMNKYGLALMRDELVLEFSAISGPIDLPGAEIFGLKAVEDSDSNPSYISLPCLAYLDPEAILPKEPPRMKRLKPPRATKKTPPISHRHPYIMALLIGLAQKAHGIAATYHVQPPKSYHVLLLGDDDEDNGGGFESDVDAGAARQRNTDKKTEMRKKNGNKSLRLYSASIASKFLAKIGTPHRRIGVNSSHKPTSGSIPARPETRGMGDEDVASGSAELIAREYRYRCPQEAGRFQIALDRIKGGGDDYTDGGGGGDVGGGEDTKHSTHRCVGVYSKRKRQMGYEDQQQEIPIKTQKNWG</sequence>
<feature type="region of interest" description="Disordered" evidence="1">
    <location>
        <begin position="241"/>
        <end position="269"/>
    </location>
</feature>
<name>A0ABY0HJS7_9PEZI</name>
<proteinExistence type="predicted"/>
<feature type="region of interest" description="Disordered" evidence="1">
    <location>
        <begin position="356"/>
        <end position="409"/>
    </location>
</feature>
<comment type="caution">
    <text evidence="2">The sequence shown here is derived from an EMBL/GenBank/DDBJ whole genome shotgun (WGS) entry which is preliminary data.</text>
</comment>
<feature type="region of interest" description="Disordered" evidence="1">
    <location>
        <begin position="293"/>
        <end position="320"/>
    </location>
</feature>
<evidence type="ECO:0000313" key="2">
    <source>
        <dbReference type="EMBL" id="RYO95098.1"/>
    </source>
</evidence>
<feature type="region of interest" description="Disordered" evidence="1">
    <location>
        <begin position="1"/>
        <end position="42"/>
    </location>
</feature>
<evidence type="ECO:0000313" key="3">
    <source>
        <dbReference type="Proteomes" id="UP000294003"/>
    </source>
</evidence>